<evidence type="ECO:0000313" key="1">
    <source>
        <dbReference type="EMBL" id="JAD42647.1"/>
    </source>
</evidence>
<reference evidence="1" key="1">
    <citation type="submission" date="2014-09" db="EMBL/GenBank/DDBJ databases">
        <authorList>
            <person name="Magalhaes I.L.F."/>
            <person name="Oliveira U."/>
            <person name="Santos F.R."/>
            <person name="Vidigal T.H.D.A."/>
            <person name="Brescovit A.D."/>
            <person name="Santos A.J."/>
        </authorList>
    </citation>
    <scope>NUCLEOTIDE SEQUENCE</scope>
    <source>
        <tissue evidence="1">Shoot tissue taken approximately 20 cm above the soil surface</tissue>
    </source>
</reference>
<protein>
    <submittedName>
        <fullName evidence="1">Uncharacterized protein</fullName>
    </submittedName>
</protein>
<dbReference type="AlphaFoldDB" id="A0A0A9A6J8"/>
<organism evidence="1">
    <name type="scientific">Arundo donax</name>
    <name type="common">Giant reed</name>
    <name type="synonym">Donax arundinaceus</name>
    <dbReference type="NCBI Taxonomy" id="35708"/>
    <lineage>
        <taxon>Eukaryota</taxon>
        <taxon>Viridiplantae</taxon>
        <taxon>Streptophyta</taxon>
        <taxon>Embryophyta</taxon>
        <taxon>Tracheophyta</taxon>
        <taxon>Spermatophyta</taxon>
        <taxon>Magnoliopsida</taxon>
        <taxon>Liliopsida</taxon>
        <taxon>Poales</taxon>
        <taxon>Poaceae</taxon>
        <taxon>PACMAD clade</taxon>
        <taxon>Arundinoideae</taxon>
        <taxon>Arundineae</taxon>
        <taxon>Arundo</taxon>
    </lineage>
</organism>
<dbReference type="EMBL" id="GBRH01255248">
    <property type="protein sequence ID" value="JAD42647.1"/>
    <property type="molecule type" value="Transcribed_RNA"/>
</dbReference>
<name>A0A0A9A6J8_ARUDO</name>
<sequence length="29" mass="3381">MQSFVFSMPQISKKTDIKNIKRTNLALKL</sequence>
<proteinExistence type="predicted"/>
<accession>A0A0A9A6J8</accession>
<reference evidence="1" key="2">
    <citation type="journal article" date="2015" name="Data Brief">
        <title>Shoot transcriptome of the giant reed, Arundo donax.</title>
        <authorList>
            <person name="Barrero R.A."/>
            <person name="Guerrero F.D."/>
            <person name="Moolhuijzen P."/>
            <person name="Goolsby J.A."/>
            <person name="Tidwell J."/>
            <person name="Bellgard S.E."/>
            <person name="Bellgard M.I."/>
        </authorList>
    </citation>
    <scope>NUCLEOTIDE SEQUENCE</scope>
    <source>
        <tissue evidence="1">Shoot tissue taken approximately 20 cm above the soil surface</tissue>
    </source>
</reference>